<dbReference type="Pfam" id="PF00903">
    <property type="entry name" value="Glyoxalase"/>
    <property type="match status" value="1"/>
</dbReference>
<reference evidence="2 3" key="1">
    <citation type="submission" date="2018-11" db="EMBL/GenBank/DDBJ databases">
        <title>Genomic Encyclopedia of Type Strains, Phase IV (KMG-IV): sequencing the most valuable type-strain genomes for metagenomic binning, comparative biology and taxonomic classification.</title>
        <authorList>
            <person name="Goeker M."/>
        </authorList>
    </citation>
    <scope>NUCLEOTIDE SEQUENCE [LARGE SCALE GENOMIC DNA]</scope>
    <source>
        <strain evidence="2 3">DSM 21945</strain>
    </source>
</reference>
<dbReference type="STRING" id="584787.GCA_001247655_02972"/>
<evidence type="ECO:0000313" key="2">
    <source>
        <dbReference type="EMBL" id="ROQ25913.1"/>
    </source>
</evidence>
<proteinExistence type="predicted"/>
<dbReference type="RefSeq" id="WP_123421627.1">
    <property type="nucleotide sequence ID" value="NZ_RJUL01000005.1"/>
</dbReference>
<gene>
    <name evidence="2" type="ORF">EDC28_105224</name>
</gene>
<dbReference type="GO" id="GO:0016829">
    <property type="term" value="F:lyase activity"/>
    <property type="evidence" value="ECO:0007669"/>
    <property type="project" value="UniProtKB-KW"/>
</dbReference>
<dbReference type="InterPro" id="IPR037523">
    <property type="entry name" value="VOC_core"/>
</dbReference>
<dbReference type="SUPFAM" id="SSF54593">
    <property type="entry name" value="Glyoxalase/Bleomycin resistance protein/Dihydroxybiphenyl dioxygenase"/>
    <property type="match status" value="1"/>
</dbReference>
<dbReference type="Gene3D" id="3.30.720.110">
    <property type="match status" value="1"/>
</dbReference>
<evidence type="ECO:0000259" key="1">
    <source>
        <dbReference type="PROSITE" id="PS51819"/>
    </source>
</evidence>
<accession>A0A3N1PBH3</accession>
<dbReference type="AlphaFoldDB" id="A0A3N1PBH3"/>
<evidence type="ECO:0000313" key="3">
    <source>
        <dbReference type="Proteomes" id="UP000268033"/>
    </source>
</evidence>
<dbReference type="EMBL" id="RJUL01000005">
    <property type="protein sequence ID" value="ROQ25913.1"/>
    <property type="molecule type" value="Genomic_DNA"/>
</dbReference>
<name>A0A3N1PBH3_9GAMM</name>
<dbReference type="PROSITE" id="PS51819">
    <property type="entry name" value="VOC"/>
    <property type="match status" value="1"/>
</dbReference>
<dbReference type="Proteomes" id="UP000268033">
    <property type="component" value="Unassembled WGS sequence"/>
</dbReference>
<keyword evidence="2" id="KW-0456">Lyase</keyword>
<protein>
    <submittedName>
        <fullName evidence="2">Putative lactoylglutathione lyase</fullName>
    </submittedName>
</protein>
<keyword evidence="3" id="KW-1185">Reference proteome</keyword>
<comment type="caution">
    <text evidence="2">The sequence shown here is derived from an EMBL/GenBank/DDBJ whole genome shotgun (WGS) entry which is preliminary data.</text>
</comment>
<sequence>MKTQTMVLFYVNDCAKSQALYQALLARPAAQHSTDFAMFALDGGSFVALKSRQSVLPETLPAAGAAELVLLVGDISDVNRSFEHWRELGLRITQQPQAMPFGYTFVAEDFDGHLLRVCCPAK</sequence>
<organism evidence="2 3">
    <name type="scientific">Gallaecimonas pentaromativorans</name>
    <dbReference type="NCBI Taxonomy" id="584787"/>
    <lineage>
        <taxon>Bacteria</taxon>
        <taxon>Pseudomonadati</taxon>
        <taxon>Pseudomonadota</taxon>
        <taxon>Gammaproteobacteria</taxon>
        <taxon>Enterobacterales</taxon>
        <taxon>Gallaecimonadaceae</taxon>
        <taxon>Gallaecimonas</taxon>
    </lineage>
</organism>
<dbReference type="InterPro" id="IPR004360">
    <property type="entry name" value="Glyas_Fos-R_dOase_dom"/>
</dbReference>
<feature type="domain" description="VOC" evidence="1">
    <location>
        <begin position="3"/>
        <end position="120"/>
    </location>
</feature>
<dbReference type="InterPro" id="IPR029068">
    <property type="entry name" value="Glyas_Bleomycin-R_OHBP_Dase"/>
</dbReference>
<dbReference type="Gene3D" id="3.30.720.120">
    <property type="match status" value="1"/>
</dbReference>